<dbReference type="Proteomes" id="UP000188354">
    <property type="component" value="Chromosome LG16"/>
</dbReference>
<evidence type="ECO:0000313" key="2">
    <source>
        <dbReference type="EMBL" id="OIV95079.1"/>
    </source>
</evidence>
<feature type="compositionally biased region" description="Basic and acidic residues" evidence="1">
    <location>
        <begin position="175"/>
        <end position="188"/>
    </location>
</feature>
<sequence>MGSFHAHESDSNEMVVLLGPPSSFTSWSTCHRRCTSLAFARGYDRRDLSLSILFGDLRRRGSEAVHGLLTMGRNFFYRADLLIIPEVLIHTQSRYWWVDHGVLGIPSSYKGKARPNVDVLVKPPNDISWYTPGADDKDERLPRRADISANPSDVNSVGFQAISTDEEAANSTRFGSERDKSPFRRGEAAEAEIDQLAGEVTRRLE</sequence>
<dbReference type="EMBL" id="CM007376">
    <property type="protein sequence ID" value="OIV95079.1"/>
    <property type="molecule type" value="Genomic_DNA"/>
</dbReference>
<accession>A0A1J7G424</accession>
<protein>
    <submittedName>
        <fullName evidence="2">Uncharacterized protein</fullName>
    </submittedName>
</protein>
<reference evidence="2 3" key="1">
    <citation type="journal article" date="2017" name="Plant Biotechnol. J.">
        <title>A comprehensive draft genome sequence for lupin (Lupinus angustifolius), an emerging health food: insights into plant-microbe interactions and legume evolution.</title>
        <authorList>
            <person name="Hane J.K."/>
            <person name="Ming Y."/>
            <person name="Kamphuis L.G."/>
            <person name="Nelson M.N."/>
            <person name="Garg G."/>
            <person name="Atkins C.A."/>
            <person name="Bayer P.E."/>
            <person name="Bravo A."/>
            <person name="Bringans S."/>
            <person name="Cannon S."/>
            <person name="Edwards D."/>
            <person name="Foley R."/>
            <person name="Gao L.L."/>
            <person name="Harrison M.J."/>
            <person name="Huang W."/>
            <person name="Hurgobin B."/>
            <person name="Li S."/>
            <person name="Liu C.W."/>
            <person name="McGrath A."/>
            <person name="Morahan G."/>
            <person name="Murray J."/>
            <person name="Weller J."/>
            <person name="Jian J."/>
            <person name="Singh K.B."/>
        </authorList>
    </citation>
    <scope>NUCLEOTIDE SEQUENCE [LARGE SCALE GENOMIC DNA]</scope>
    <source>
        <strain evidence="3">cv. Tanjil</strain>
        <tissue evidence="2">Whole plant</tissue>
    </source>
</reference>
<feature type="compositionally biased region" description="Polar residues" evidence="1">
    <location>
        <begin position="149"/>
        <end position="174"/>
    </location>
</feature>
<gene>
    <name evidence="2" type="ORF">TanjilG_10899</name>
</gene>
<organism evidence="2 3">
    <name type="scientific">Lupinus angustifolius</name>
    <name type="common">Narrow-leaved blue lupine</name>
    <dbReference type="NCBI Taxonomy" id="3871"/>
    <lineage>
        <taxon>Eukaryota</taxon>
        <taxon>Viridiplantae</taxon>
        <taxon>Streptophyta</taxon>
        <taxon>Embryophyta</taxon>
        <taxon>Tracheophyta</taxon>
        <taxon>Spermatophyta</taxon>
        <taxon>Magnoliopsida</taxon>
        <taxon>eudicotyledons</taxon>
        <taxon>Gunneridae</taxon>
        <taxon>Pentapetalae</taxon>
        <taxon>rosids</taxon>
        <taxon>fabids</taxon>
        <taxon>Fabales</taxon>
        <taxon>Fabaceae</taxon>
        <taxon>Papilionoideae</taxon>
        <taxon>50 kb inversion clade</taxon>
        <taxon>genistoids sensu lato</taxon>
        <taxon>core genistoids</taxon>
        <taxon>Genisteae</taxon>
        <taxon>Lupinus</taxon>
    </lineage>
</organism>
<evidence type="ECO:0000313" key="3">
    <source>
        <dbReference type="Proteomes" id="UP000188354"/>
    </source>
</evidence>
<dbReference type="Gramene" id="OIV95079">
    <property type="protein sequence ID" value="OIV95079"/>
    <property type="gene ID" value="TanjilG_10899"/>
</dbReference>
<feature type="region of interest" description="Disordered" evidence="1">
    <location>
        <begin position="146"/>
        <end position="205"/>
    </location>
</feature>
<proteinExistence type="predicted"/>
<evidence type="ECO:0000256" key="1">
    <source>
        <dbReference type="SAM" id="MobiDB-lite"/>
    </source>
</evidence>
<dbReference type="AlphaFoldDB" id="A0A1J7G424"/>
<name>A0A1J7G424_LUPAN</name>
<keyword evidence="3" id="KW-1185">Reference proteome</keyword>